<protein>
    <recommendedName>
        <fullName evidence="6">Transmembrane protein</fullName>
    </recommendedName>
</protein>
<reference evidence="4" key="2">
    <citation type="submission" date="2021-04" db="EMBL/GenBank/DDBJ databases">
        <authorList>
            <person name="Podell S."/>
        </authorList>
    </citation>
    <scope>NUCLEOTIDE SEQUENCE</scope>
    <source>
        <strain evidence="4">Hildebrandi</strain>
    </source>
</reference>
<keyword evidence="3" id="KW-0732">Signal</keyword>
<keyword evidence="2" id="KW-1133">Transmembrane helix</keyword>
<evidence type="ECO:0000256" key="2">
    <source>
        <dbReference type="SAM" id="Phobius"/>
    </source>
</evidence>
<keyword evidence="5" id="KW-1185">Reference proteome</keyword>
<dbReference type="Proteomes" id="UP000693970">
    <property type="component" value="Unassembled WGS sequence"/>
</dbReference>
<name>A0A9K3Q8S3_9STRA</name>
<evidence type="ECO:0008006" key="6">
    <source>
        <dbReference type="Google" id="ProtNLM"/>
    </source>
</evidence>
<reference evidence="4" key="1">
    <citation type="journal article" date="2021" name="Sci. Rep.">
        <title>Diploid genomic architecture of Nitzschia inconspicua, an elite biomass production diatom.</title>
        <authorList>
            <person name="Oliver A."/>
            <person name="Podell S."/>
            <person name="Pinowska A."/>
            <person name="Traller J.C."/>
            <person name="Smith S.R."/>
            <person name="McClure R."/>
            <person name="Beliaev A."/>
            <person name="Bohutskyi P."/>
            <person name="Hill E.A."/>
            <person name="Rabines A."/>
            <person name="Zheng H."/>
            <person name="Allen L.Z."/>
            <person name="Kuo A."/>
            <person name="Grigoriev I.V."/>
            <person name="Allen A.E."/>
            <person name="Hazlebeck D."/>
            <person name="Allen E.E."/>
        </authorList>
    </citation>
    <scope>NUCLEOTIDE SEQUENCE</scope>
    <source>
        <strain evidence="4">Hildebrandi</strain>
    </source>
</reference>
<feature type="transmembrane region" description="Helical" evidence="2">
    <location>
        <begin position="101"/>
        <end position="122"/>
    </location>
</feature>
<sequence>MRYSAARIVLLVTALLLMLASPSVVDAQRRLVSRRRQSTTQRTQQQIVQTPNSKRRVKRRNSGGGKGSTEAFDAYTENHSKASGAANSGGTASVSTRKPTLWFIFAGILLVLLAAGIAYWAVTNRRGQKDGEADEVETTKKSKLLDNGGMKTVSPSIKRPWWKFGST</sequence>
<feature type="compositionally biased region" description="Low complexity" evidence="1">
    <location>
        <begin position="38"/>
        <end position="50"/>
    </location>
</feature>
<feature type="chain" id="PRO_5039895071" description="Transmembrane protein" evidence="3">
    <location>
        <begin position="28"/>
        <end position="167"/>
    </location>
</feature>
<keyword evidence="2" id="KW-0472">Membrane</keyword>
<gene>
    <name evidence="4" type="ORF">IV203_013430</name>
</gene>
<dbReference type="AlphaFoldDB" id="A0A9K3Q8S3"/>
<evidence type="ECO:0000256" key="3">
    <source>
        <dbReference type="SAM" id="SignalP"/>
    </source>
</evidence>
<dbReference type="EMBL" id="JAGRRH010000001">
    <property type="protein sequence ID" value="KAG7374335.1"/>
    <property type="molecule type" value="Genomic_DNA"/>
</dbReference>
<feature type="region of interest" description="Disordered" evidence="1">
    <location>
        <begin position="34"/>
        <end position="71"/>
    </location>
</feature>
<evidence type="ECO:0000313" key="5">
    <source>
        <dbReference type="Proteomes" id="UP000693970"/>
    </source>
</evidence>
<accession>A0A9K3Q8S3</accession>
<organism evidence="4 5">
    <name type="scientific">Nitzschia inconspicua</name>
    <dbReference type="NCBI Taxonomy" id="303405"/>
    <lineage>
        <taxon>Eukaryota</taxon>
        <taxon>Sar</taxon>
        <taxon>Stramenopiles</taxon>
        <taxon>Ochrophyta</taxon>
        <taxon>Bacillariophyta</taxon>
        <taxon>Bacillariophyceae</taxon>
        <taxon>Bacillariophycidae</taxon>
        <taxon>Bacillariales</taxon>
        <taxon>Bacillariaceae</taxon>
        <taxon>Nitzschia</taxon>
    </lineage>
</organism>
<comment type="caution">
    <text evidence="4">The sequence shown here is derived from an EMBL/GenBank/DDBJ whole genome shotgun (WGS) entry which is preliminary data.</text>
</comment>
<feature type="signal peptide" evidence="3">
    <location>
        <begin position="1"/>
        <end position="27"/>
    </location>
</feature>
<evidence type="ECO:0000256" key="1">
    <source>
        <dbReference type="SAM" id="MobiDB-lite"/>
    </source>
</evidence>
<proteinExistence type="predicted"/>
<evidence type="ECO:0000313" key="4">
    <source>
        <dbReference type="EMBL" id="KAG7374335.1"/>
    </source>
</evidence>
<keyword evidence="2" id="KW-0812">Transmembrane</keyword>